<gene>
    <name evidence="1" type="ORF">NEMVEDRAFT_v1g238475</name>
</gene>
<dbReference type="SUPFAM" id="SSF47986">
    <property type="entry name" value="DEATH domain"/>
    <property type="match status" value="1"/>
</dbReference>
<sequence>MMGTIKPPEEEKGIMDLPFKVYTELVKNLEVDDGWKQLAAEVICSEDCKPYYTAKRVQEISSQESFHRNSPEVLLRDMDKMGVTINEIIDALKKCRNNRAVRIIESGLKASIHGCQSEQVNLVDREGIDRL</sequence>
<dbReference type="InParanoid" id="A7RI96"/>
<reference evidence="1 2" key="1">
    <citation type="journal article" date="2007" name="Science">
        <title>Sea anemone genome reveals ancestral eumetazoan gene repertoire and genomic organization.</title>
        <authorList>
            <person name="Putnam N.H."/>
            <person name="Srivastava M."/>
            <person name="Hellsten U."/>
            <person name="Dirks B."/>
            <person name="Chapman J."/>
            <person name="Salamov A."/>
            <person name="Terry A."/>
            <person name="Shapiro H."/>
            <person name="Lindquist E."/>
            <person name="Kapitonov V.V."/>
            <person name="Jurka J."/>
            <person name="Genikhovich G."/>
            <person name="Grigoriev I.V."/>
            <person name="Lucas S.M."/>
            <person name="Steele R.E."/>
            <person name="Finnerty J.R."/>
            <person name="Technau U."/>
            <person name="Martindale M.Q."/>
            <person name="Rokhsar D.S."/>
        </authorList>
    </citation>
    <scope>NUCLEOTIDE SEQUENCE [LARGE SCALE GENOMIC DNA]</scope>
    <source>
        <strain evidence="2">CH2 X CH6</strain>
    </source>
</reference>
<dbReference type="Proteomes" id="UP000001593">
    <property type="component" value="Unassembled WGS sequence"/>
</dbReference>
<evidence type="ECO:0000313" key="2">
    <source>
        <dbReference type="Proteomes" id="UP000001593"/>
    </source>
</evidence>
<dbReference type="AlphaFoldDB" id="A7RI96"/>
<accession>A7RI96</accession>
<organism evidence="1 2">
    <name type="scientific">Nematostella vectensis</name>
    <name type="common">Starlet sea anemone</name>
    <dbReference type="NCBI Taxonomy" id="45351"/>
    <lineage>
        <taxon>Eukaryota</taxon>
        <taxon>Metazoa</taxon>
        <taxon>Cnidaria</taxon>
        <taxon>Anthozoa</taxon>
        <taxon>Hexacorallia</taxon>
        <taxon>Actiniaria</taxon>
        <taxon>Edwardsiidae</taxon>
        <taxon>Nematostella</taxon>
    </lineage>
</organism>
<dbReference type="Gene3D" id="1.10.533.10">
    <property type="entry name" value="Death Domain, Fas"/>
    <property type="match status" value="1"/>
</dbReference>
<protein>
    <submittedName>
        <fullName evidence="1">Uncharacterized protein</fullName>
    </submittedName>
</protein>
<evidence type="ECO:0000313" key="1">
    <source>
        <dbReference type="EMBL" id="EDO48777.1"/>
    </source>
</evidence>
<proteinExistence type="predicted"/>
<name>A7RI96_NEMVE</name>
<keyword evidence="2" id="KW-1185">Reference proteome</keyword>
<dbReference type="EMBL" id="DS469512">
    <property type="protein sequence ID" value="EDO48777.1"/>
    <property type="molecule type" value="Genomic_DNA"/>
</dbReference>
<dbReference type="InterPro" id="IPR011029">
    <property type="entry name" value="DEATH-like_dom_sf"/>
</dbReference>
<dbReference type="HOGENOM" id="CLU_1930059_0_0_1"/>